<dbReference type="Proteomes" id="UP000286415">
    <property type="component" value="Unassembled WGS sequence"/>
</dbReference>
<keyword evidence="2" id="KW-1185">Reference proteome</keyword>
<dbReference type="EMBL" id="NIRI02000056">
    <property type="protein sequence ID" value="KAG5445363.1"/>
    <property type="molecule type" value="Genomic_DNA"/>
</dbReference>
<protein>
    <submittedName>
        <fullName evidence="1">Uncharacterized protein</fullName>
    </submittedName>
</protein>
<reference evidence="1 2" key="2">
    <citation type="journal article" date="2021" name="Genomics">
        <title>High-quality reference genome for Clonorchis sinensis.</title>
        <authorList>
            <person name="Young N.D."/>
            <person name="Stroehlein A.J."/>
            <person name="Kinkar L."/>
            <person name="Wang T."/>
            <person name="Sohn W.M."/>
            <person name="Chang B.C.H."/>
            <person name="Kaur P."/>
            <person name="Weisz D."/>
            <person name="Dudchenko O."/>
            <person name="Aiden E.L."/>
            <person name="Korhonen P.K."/>
            <person name="Gasser R.B."/>
        </authorList>
    </citation>
    <scope>NUCLEOTIDE SEQUENCE [LARGE SCALE GENOMIC DNA]</scope>
    <source>
        <strain evidence="1">Cs-k2</strain>
    </source>
</reference>
<sequence>MQVDLRSRMSYRCQRSIKFFLQRGQLSRDHLFLLRGFCGLPRLPNHWYTVGNVWHNETFQAVYAGRNQIPLRYSGYRMDPLAPRSQSGGQLFGWSVKFNGVDQSPDTAYAAMESQRFTTSFAR</sequence>
<comment type="caution">
    <text evidence="1">The sequence shown here is derived from an EMBL/GenBank/DDBJ whole genome shotgun (WGS) entry which is preliminary data.</text>
</comment>
<name>A0A8T1M880_CLOSI</name>
<organism evidence="1 2">
    <name type="scientific">Clonorchis sinensis</name>
    <name type="common">Chinese liver fluke</name>
    <dbReference type="NCBI Taxonomy" id="79923"/>
    <lineage>
        <taxon>Eukaryota</taxon>
        <taxon>Metazoa</taxon>
        <taxon>Spiralia</taxon>
        <taxon>Lophotrochozoa</taxon>
        <taxon>Platyhelminthes</taxon>
        <taxon>Trematoda</taxon>
        <taxon>Digenea</taxon>
        <taxon>Opisthorchiida</taxon>
        <taxon>Opisthorchiata</taxon>
        <taxon>Opisthorchiidae</taxon>
        <taxon>Clonorchis</taxon>
    </lineage>
</organism>
<evidence type="ECO:0000313" key="2">
    <source>
        <dbReference type="Proteomes" id="UP000286415"/>
    </source>
</evidence>
<reference evidence="1 2" key="1">
    <citation type="journal article" date="2018" name="Biotechnol. Adv.">
        <title>Improved genomic resources and new bioinformatic workflow for the carcinogenic parasite Clonorchis sinensis: Biotechnological implications.</title>
        <authorList>
            <person name="Wang D."/>
            <person name="Korhonen P.K."/>
            <person name="Gasser R.B."/>
            <person name="Young N.D."/>
        </authorList>
    </citation>
    <scope>NUCLEOTIDE SEQUENCE [LARGE SCALE GENOMIC DNA]</scope>
    <source>
        <strain evidence="1">Cs-k2</strain>
    </source>
</reference>
<dbReference type="AlphaFoldDB" id="A0A8T1M880"/>
<accession>A0A8T1M880</accession>
<gene>
    <name evidence="1" type="ORF">CSKR_113611</name>
</gene>
<evidence type="ECO:0000313" key="1">
    <source>
        <dbReference type="EMBL" id="KAG5445363.1"/>
    </source>
</evidence>
<proteinExistence type="predicted"/>